<dbReference type="AlphaFoldDB" id="A0A6G0WSY1"/>
<dbReference type="VEuPathDB" id="FungiDB:AeMF1_004440"/>
<proteinExistence type="predicted"/>
<comment type="caution">
    <text evidence="2">The sequence shown here is derived from an EMBL/GenBank/DDBJ whole genome shotgun (WGS) entry which is preliminary data.</text>
</comment>
<name>A0A6G0WSY1_9STRA</name>
<protein>
    <submittedName>
        <fullName evidence="2">Uncharacterized protein</fullName>
    </submittedName>
</protein>
<feature type="compositionally biased region" description="Basic and acidic residues" evidence="1">
    <location>
        <begin position="95"/>
        <end position="104"/>
    </location>
</feature>
<evidence type="ECO:0000256" key="1">
    <source>
        <dbReference type="SAM" id="MobiDB-lite"/>
    </source>
</evidence>
<organism evidence="2 3">
    <name type="scientific">Aphanomyces euteiches</name>
    <dbReference type="NCBI Taxonomy" id="100861"/>
    <lineage>
        <taxon>Eukaryota</taxon>
        <taxon>Sar</taxon>
        <taxon>Stramenopiles</taxon>
        <taxon>Oomycota</taxon>
        <taxon>Saprolegniomycetes</taxon>
        <taxon>Saprolegniales</taxon>
        <taxon>Verrucalvaceae</taxon>
        <taxon>Aphanomyces</taxon>
    </lineage>
</organism>
<keyword evidence="3" id="KW-1185">Reference proteome</keyword>
<sequence>MAKEKPMKFTSSHSPTKEDSHVIAGLLAQLAEKEQLILDHVAALEAKDAIISHFAATCDRLKHDCEVLAEKAFEWKHKYDQVVGAAPPRMPQEPKTMHEPKTTQEAKAAPQEELQESQGQHQLQAEMLQQARLMDAVEWTPDFETRPRSPSKSSRRRKSKAQE</sequence>
<feature type="region of interest" description="Disordered" evidence="1">
    <location>
        <begin position="85"/>
        <end position="163"/>
    </location>
</feature>
<feature type="compositionally biased region" description="Basic residues" evidence="1">
    <location>
        <begin position="153"/>
        <end position="163"/>
    </location>
</feature>
<gene>
    <name evidence="2" type="ORF">Ae201684_011995</name>
</gene>
<accession>A0A6G0WSY1</accession>
<dbReference type="Proteomes" id="UP000481153">
    <property type="component" value="Unassembled WGS sequence"/>
</dbReference>
<evidence type="ECO:0000313" key="3">
    <source>
        <dbReference type="Proteomes" id="UP000481153"/>
    </source>
</evidence>
<reference evidence="2 3" key="1">
    <citation type="submission" date="2019-07" db="EMBL/GenBank/DDBJ databases">
        <title>Genomics analysis of Aphanomyces spp. identifies a new class of oomycete effector associated with host adaptation.</title>
        <authorList>
            <person name="Gaulin E."/>
        </authorList>
    </citation>
    <scope>NUCLEOTIDE SEQUENCE [LARGE SCALE GENOMIC DNA]</scope>
    <source>
        <strain evidence="2 3">ATCC 201684</strain>
    </source>
</reference>
<evidence type="ECO:0000313" key="2">
    <source>
        <dbReference type="EMBL" id="KAF0730573.1"/>
    </source>
</evidence>
<dbReference type="EMBL" id="VJMJ01000153">
    <property type="protein sequence ID" value="KAF0730573.1"/>
    <property type="molecule type" value="Genomic_DNA"/>
</dbReference>